<dbReference type="AlphaFoldDB" id="A0A0F9PRU8"/>
<feature type="transmembrane region" description="Helical" evidence="1">
    <location>
        <begin position="229"/>
        <end position="245"/>
    </location>
</feature>
<dbReference type="SUPFAM" id="SSF49899">
    <property type="entry name" value="Concanavalin A-like lectins/glucanases"/>
    <property type="match status" value="1"/>
</dbReference>
<protein>
    <submittedName>
        <fullName evidence="2">Uncharacterized protein</fullName>
    </submittedName>
</protein>
<keyword evidence="1" id="KW-1133">Transmembrane helix</keyword>
<proteinExistence type="predicted"/>
<keyword evidence="1" id="KW-0472">Membrane</keyword>
<feature type="non-terminal residue" evidence="2">
    <location>
        <position position="1"/>
    </location>
</feature>
<feature type="transmembrane region" description="Helical" evidence="1">
    <location>
        <begin position="204"/>
        <end position="222"/>
    </location>
</feature>
<reference evidence="2" key="1">
    <citation type="journal article" date="2015" name="Nature">
        <title>Complex archaea that bridge the gap between prokaryotes and eukaryotes.</title>
        <authorList>
            <person name="Spang A."/>
            <person name="Saw J.H."/>
            <person name="Jorgensen S.L."/>
            <person name="Zaremba-Niedzwiedzka K."/>
            <person name="Martijn J."/>
            <person name="Lind A.E."/>
            <person name="van Eijk R."/>
            <person name="Schleper C."/>
            <person name="Guy L."/>
            <person name="Ettema T.J."/>
        </authorList>
    </citation>
    <scope>NUCLEOTIDE SEQUENCE</scope>
</reference>
<feature type="transmembrane region" description="Helical" evidence="1">
    <location>
        <begin position="251"/>
        <end position="270"/>
    </location>
</feature>
<comment type="caution">
    <text evidence="2">The sequence shown here is derived from an EMBL/GenBank/DDBJ whole genome shotgun (WGS) entry which is preliminary data.</text>
</comment>
<evidence type="ECO:0000313" key="2">
    <source>
        <dbReference type="EMBL" id="KKN27432.1"/>
    </source>
</evidence>
<organism evidence="2">
    <name type="scientific">marine sediment metagenome</name>
    <dbReference type="NCBI Taxonomy" id="412755"/>
    <lineage>
        <taxon>unclassified sequences</taxon>
        <taxon>metagenomes</taxon>
        <taxon>ecological metagenomes</taxon>
    </lineage>
</organism>
<dbReference type="Gene3D" id="2.60.120.200">
    <property type="match status" value="1"/>
</dbReference>
<name>A0A0F9PRU8_9ZZZZ</name>
<sequence>IETNDPIFYVNGVLAPSTEENIPDGSQGDDTANDLLFGFGGIAVRAVDGQMDDIRLWTDIRTAAEILANYQIALVGTEADLVGYWPMNSAVMNLDYEADQVAELTSVDPTYTGTINDASFNNQDATYSITRPQTNIAFTVESTFLDDLPVAPTIEDLLNDLVGGVDTILGAAAGVPVVVDGIEVFPFFPIIENAAARASIPSDALQLLVMITLALVLAVPVVRITKLDWLGLVIMGIVLMFGAAANVYAWWIIFTYGIIALGIFAAGRLTRIAGL</sequence>
<keyword evidence="1" id="KW-0812">Transmembrane</keyword>
<dbReference type="EMBL" id="LAZR01002638">
    <property type="protein sequence ID" value="KKN27432.1"/>
    <property type="molecule type" value="Genomic_DNA"/>
</dbReference>
<dbReference type="InterPro" id="IPR013320">
    <property type="entry name" value="ConA-like_dom_sf"/>
</dbReference>
<evidence type="ECO:0000256" key="1">
    <source>
        <dbReference type="SAM" id="Phobius"/>
    </source>
</evidence>
<gene>
    <name evidence="2" type="ORF">LCGC14_0864840</name>
</gene>
<accession>A0A0F9PRU8</accession>